<evidence type="ECO:0000313" key="4">
    <source>
        <dbReference type="EMBL" id="PTB64877.1"/>
    </source>
</evidence>
<feature type="non-terminal residue" evidence="4">
    <location>
        <position position="1"/>
    </location>
</feature>
<dbReference type="Pfam" id="PF12796">
    <property type="entry name" value="Ank_2"/>
    <property type="match status" value="1"/>
</dbReference>
<gene>
    <name evidence="4" type="ORF">BBK36DRAFT_1098508</name>
</gene>
<dbReference type="InterPro" id="IPR002110">
    <property type="entry name" value="Ankyrin_rpt"/>
</dbReference>
<keyword evidence="2 3" id="KW-0040">ANK repeat</keyword>
<name>A0A2T4B6B1_9HYPO</name>
<feature type="non-terminal residue" evidence="4">
    <location>
        <position position="214"/>
    </location>
</feature>
<dbReference type="EMBL" id="KZ680216">
    <property type="protein sequence ID" value="PTB64877.1"/>
    <property type="molecule type" value="Genomic_DNA"/>
</dbReference>
<dbReference type="PROSITE" id="PS50088">
    <property type="entry name" value="ANK_REPEAT"/>
    <property type="match status" value="2"/>
</dbReference>
<dbReference type="SUPFAM" id="SSF48403">
    <property type="entry name" value="Ankyrin repeat"/>
    <property type="match status" value="1"/>
</dbReference>
<keyword evidence="5" id="KW-1185">Reference proteome</keyword>
<accession>A0A2T4B6B1</accession>
<proteinExistence type="predicted"/>
<dbReference type="PANTHER" id="PTHR23206:SF8">
    <property type="entry name" value="ANKYRIN REPEAT AND KH DOMAIN-CONTAINING 1"/>
    <property type="match status" value="1"/>
</dbReference>
<dbReference type="PANTHER" id="PTHR23206">
    <property type="entry name" value="MASK PROTEIN"/>
    <property type="match status" value="1"/>
</dbReference>
<protein>
    <submittedName>
        <fullName evidence="4">Ankyrin</fullName>
    </submittedName>
</protein>
<feature type="repeat" description="ANK" evidence="3">
    <location>
        <begin position="161"/>
        <end position="193"/>
    </location>
</feature>
<dbReference type="Gene3D" id="1.25.40.20">
    <property type="entry name" value="Ankyrin repeat-containing domain"/>
    <property type="match status" value="2"/>
</dbReference>
<evidence type="ECO:0000256" key="1">
    <source>
        <dbReference type="ARBA" id="ARBA00022737"/>
    </source>
</evidence>
<evidence type="ECO:0000313" key="5">
    <source>
        <dbReference type="Proteomes" id="UP000241546"/>
    </source>
</evidence>
<evidence type="ECO:0000256" key="3">
    <source>
        <dbReference type="PROSITE-ProRule" id="PRU00023"/>
    </source>
</evidence>
<dbReference type="GeneID" id="36597239"/>
<dbReference type="SMART" id="SM00248">
    <property type="entry name" value="ANK"/>
    <property type="match status" value="5"/>
</dbReference>
<dbReference type="RefSeq" id="XP_024748197.1">
    <property type="nucleotide sequence ID" value="XM_024889120.1"/>
</dbReference>
<feature type="repeat" description="ANK" evidence="3">
    <location>
        <begin position="194"/>
        <end position="214"/>
    </location>
</feature>
<dbReference type="PROSITE" id="PS50297">
    <property type="entry name" value="ANK_REP_REGION"/>
    <property type="match status" value="2"/>
</dbReference>
<dbReference type="AlphaFoldDB" id="A0A2T4B6B1"/>
<dbReference type="Proteomes" id="UP000241546">
    <property type="component" value="Unassembled WGS sequence"/>
</dbReference>
<dbReference type="OrthoDB" id="20872at2759"/>
<reference evidence="5" key="1">
    <citation type="submission" date="2016-07" db="EMBL/GenBank/DDBJ databases">
        <title>Multiple horizontal gene transfer events from other fungi enriched the ability of initially mycotrophic Trichoderma (Ascomycota) to feed on dead plant biomass.</title>
        <authorList>
            <consortium name="DOE Joint Genome Institute"/>
            <person name="Atanasova L."/>
            <person name="Chenthamara K."/>
            <person name="Zhang J."/>
            <person name="Grujic M."/>
            <person name="Henrissat B."/>
            <person name="Kuo A."/>
            <person name="Aerts A."/>
            <person name="Salamov A."/>
            <person name="Lipzen A."/>
            <person name="Labutti K."/>
            <person name="Barry K."/>
            <person name="Miao Y."/>
            <person name="Rahimi M.J."/>
            <person name="Shen Q."/>
            <person name="Grigoriev I.V."/>
            <person name="Kubicek C.P."/>
            <person name="Druzhinina I.S."/>
        </authorList>
    </citation>
    <scope>NUCLEOTIDE SEQUENCE [LARGE SCALE GENOMIC DNA]</scope>
    <source>
        <strain evidence="5">TUCIM 6016</strain>
    </source>
</reference>
<sequence length="214" mass="22974">DNGLSLFYPAAFKGYTIIAKHLVLKGTEVTERNDYGWSSLAASAMNRHRKTASLFTNRGVGADEPGGSGKTALYVAYQADPLISAFVLLERAATVVKSIYEECYSGHFGMGEHLIKEAGADLTFIGNSWWSLLLAAGLNGHLDVAELLVGKSITVDGHENDGLIPLYARFEMGYVELVKLLLERGADTRIADDSGTTPVKAAAGQGHTEIVELL</sequence>
<organism evidence="4 5">
    <name type="scientific">Trichoderma citrinoviride</name>
    <dbReference type="NCBI Taxonomy" id="58853"/>
    <lineage>
        <taxon>Eukaryota</taxon>
        <taxon>Fungi</taxon>
        <taxon>Dikarya</taxon>
        <taxon>Ascomycota</taxon>
        <taxon>Pezizomycotina</taxon>
        <taxon>Sordariomycetes</taxon>
        <taxon>Hypocreomycetidae</taxon>
        <taxon>Hypocreales</taxon>
        <taxon>Hypocreaceae</taxon>
        <taxon>Trichoderma</taxon>
    </lineage>
</organism>
<evidence type="ECO:0000256" key="2">
    <source>
        <dbReference type="ARBA" id="ARBA00023043"/>
    </source>
</evidence>
<dbReference type="InterPro" id="IPR036770">
    <property type="entry name" value="Ankyrin_rpt-contain_sf"/>
</dbReference>
<dbReference type="InterPro" id="IPR051631">
    <property type="entry name" value="Ankyrin-KH/SAM_domain"/>
</dbReference>
<keyword evidence="1" id="KW-0677">Repeat</keyword>